<dbReference type="PANTHER" id="PTHR23175">
    <property type="entry name" value="PDZ DOMAIN-CONTAINING PROTEIN"/>
    <property type="match status" value="1"/>
</dbReference>
<evidence type="ECO:0000313" key="2">
    <source>
        <dbReference type="EMBL" id="KAJ4431124.1"/>
    </source>
</evidence>
<dbReference type="InterPro" id="IPR001605">
    <property type="entry name" value="PH_dom-spectrin-type"/>
</dbReference>
<dbReference type="InterPro" id="IPR041681">
    <property type="entry name" value="PH_9"/>
</dbReference>
<keyword evidence="3" id="KW-1185">Reference proteome</keyword>
<evidence type="ECO:0000259" key="1">
    <source>
        <dbReference type="PROSITE" id="PS50003"/>
    </source>
</evidence>
<comment type="caution">
    <text evidence="2">The sequence shown here is derived from an EMBL/GenBank/DDBJ whole genome shotgun (WGS) entry which is preliminary data.</text>
</comment>
<dbReference type="EMBL" id="JAJSOF020000031">
    <property type="protein sequence ID" value="KAJ4431124.1"/>
    <property type="molecule type" value="Genomic_DNA"/>
</dbReference>
<dbReference type="Proteomes" id="UP001148838">
    <property type="component" value="Unassembled WGS sequence"/>
</dbReference>
<dbReference type="PRINTS" id="PR00683">
    <property type="entry name" value="SPECTRINPH"/>
</dbReference>
<dbReference type="PANTHER" id="PTHR23175:SF23">
    <property type="entry name" value="PDZ DOMAIN-CONTAINING PROTEIN"/>
    <property type="match status" value="1"/>
</dbReference>
<evidence type="ECO:0000313" key="3">
    <source>
        <dbReference type="Proteomes" id="UP001148838"/>
    </source>
</evidence>
<dbReference type="Pfam" id="PF15410">
    <property type="entry name" value="PH_9"/>
    <property type="match status" value="1"/>
</dbReference>
<dbReference type="InterPro" id="IPR011993">
    <property type="entry name" value="PH-like_dom_sf"/>
</dbReference>
<accession>A0ABQ8SAN0</accession>
<dbReference type="SUPFAM" id="SSF50729">
    <property type="entry name" value="PH domain-like"/>
    <property type="match status" value="1"/>
</dbReference>
<dbReference type="InterPro" id="IPR001849">
    <property type="entry name" value="PH_domain"/>
</dbReference>
<protein>
    <recommendedName>
        <fullName evidence="1">PH domain-containing protein</fullName>
    </recommendedName>
</protein>
<gene>
    <name evidence="2" type="ORF">ANN_19719</name>
</gene>
<name>A0ABQ8SAN0_PERAM</name>
<feature type="domain" description="PH" evidence="1">
    <location>
        <begin position="1"/>
        <end position="76"/>
    </location>
</feature>
<proteinExistence type="predicted"/>
<dbReference type="Gene3D" id="2.30.29.30">
    <property type="entry name" value="Pleckstrin-homology domain (PH domain)/Phosphotyrosine-binding domain (PTB)"/>
    <property type="match status" value="1"/>
</dbReference>
<organism evidence="2 3">
    <name type="scientific">Periplaneta americana</name>
    <name type="common">American cockroach</name>
    <name type="synonym">Blatta americana</name>
    <dbReference type="NCBI Taxonomy" id="6978"/>
    <lineage>
        <taxon>Eukaryota</taxon>
        <taxon>Metazoa</taxon>
        <taxon>Ecdysozoa</taxon>
        <taxon>Arthropoda</taxon>
        <taxon>Hexapoda</taxon>
        <taxon>Insecta</taxon>
        <taxon>Pterygota</taxon>
        <taxon>Neoptera</taxon>
        <taxon>Polyneoptera</taxon>
        <taxon>Dictyoptera</taxon>
        <taxon>Blattodea</taxon>
        <taxon>Blattoidea</taxon>
        <taxon>Blattidae</taxon>
        <taxon>Blattinae</taxon>
        <taxon>Periplaneta</taxon>
    </lineage>
</organism>
<dbReference type="PROSITE" id="PS50003">
    <property type="entry name" value="PH_DOMAIN"/>
    <property type="match status" value="1"/>
</dbReference>
<sequence>MGLYRTPLNVGDTISEQQSTSSAVDVRCSQVDIAGDYTKKKHVLRLNTFSGSELLLQAEDAGDMVQWIHALQAQSGASEKETFDMAGHVAYMSESRNAYSVLVGRPEEIRLLERRDIDERIKLKWF</sequence>
<reference evidence="2 3" key="1">
    <citation type="journal article" date="2022" name="Allergy">
        <title>Genome assembly and annotation of Periplaneta americana reveal a comprehensive cockroach allergen profile.</title>
        <authorList>
            <person name="Wang L."/>
            <person name="Xiong Q."/>
            <person name="Saelim N."/>
            <person name="Wang L."/>
            <person name="Nong W."/>
            <person name="Wan A.T."/>
            <person name="Shi M."/>
            <person name="Liu X."/>
            <person name="Cao Q."/>
            <person name="Hui J.H.L."/>
            <person name="Sookrung N."/>
            <person name="Leung T.F."/>
            <person name="Tungtrongchitr A."/>
            <person name="Tsui S.K.W."/>
        </authorList>
    </citation>
    <scope>NUCLEOTIDE SEQUENCE [LARGE SCALE GENOMIC DNA]</scope>
    <source>
        <strain evidence="2">PWHHKU_190912</strain>
    </source>
</reference>